<dbReference type="GO" id="GO:0009898">
    <property type="term" value="C:cytoplasmic side of plasma membrane"/>
    <property type="evidence" value="ECO:0007669"/>
    <property type="project" value="TreeGrafter"/>
</dbReference>
<dbReference type="SUPFAM" id="SSF52540">
    <property type="entry name" value="P-loop containing nucleoside triphosphate hydrolases"/>
    <property type="match status" value="1"/>
</dbReference>
<dbReference type="GO" id="GO:0016887">
    <property type="term" value="F:ATP hydrolysis activity"/>
    <property type="evidence" value="ECO:0007669"/>
    <property type="project" value="TreeGrafter"/>
</dbReference>
<reference evidence="3" key="2">
    <citation type="submission" date="2019-02" db="EMBL/GenBank/DDBJ databases">
        <title>Granulicella sibirica sp. nov., a psychrotolerant acidobacterium isolated from an organic soil layer in forested tundra, West Siberia.</title>
        <authorList>
            <person name="Oshkin I.Y."/>
            <person name="Kulichevskaya I.S."/>
            <person name="Rijpstra W.I.C."/>
            <person name="Sinninghe Damste J.S."/>
            <person name="Rakitin A.L."/>
            <person name="Ravin N.V."/>
            <person name="Dedysh S.N."/>
        </authorList>
    </citation>
    <scope>NUCLEOTIDE SEQUENCE [LARGE SCALE GENOMIC DNA]</scope>
    <source>
        <strain evidence="3">AF10</strain>
    </source>
</reference>
<dbReference type="GO" id="GO:0005524">
    <property type="term" value="F:ATP binding"/>
    <property type="evidence" value="ECO:0007669"/>
    <property type="project" value="TreeGrafter"/>
</dbReference>
<dbReference type="GO" id="GO:0005829">
    <property type="term" value="C:cytosol"/>
    <property type="evidence" value="ECO:0007669"/>
    <property type="project" value="TreeGrafter"/>
</dbReference>
<dbReference type="InterPro" id="IPR011006">
    <property type="entry name" value="CheY-like_superfamily"/>
</dbReference>
<dbReference type="InterPro" id="IPR027417">
    <property type="entry name" value="P-loop_NTPase"/>
</dbReference>
<sequence length="427" mass="46423">MMNTVDSDALNMTLLSVCVSEDIVSAALDVAMERQWTVTRASFDSYISSRRRPHFPDALKAGDGCIALIDFEKDPDQAAEAAAFLRQVFPGHLGIMAVSGKAEMPYMLAAMRAGCTEFLNLPLAPQTLHNAFHGVEQQLAARTSTPQTAGTVLSMLGAKGGVGTTTLGVHLAIYLSQNNKKKVLLIDSKPQFGHVCIYLGADGSSCHFQELVSNVNRLDSELLKSFVSKHPSGVELLSSPDVGQIARQMFREEVVPTLEFLRGEYDFVIVDCDNLADDLTRAIVTASSQVYLVATPDITAIRDLSRHVDDLARMDSAIDVRVVINRYSSQFAVSLEEIEKAIRLPVSFSIPNNYIELVRSANLGVPVSADGKSGFTIEITKWAQSLVGLVEEKLSVKVPTTKSHPWASLKQLVSSIGTRAQAVEKRA</sequence>
<evidence type="ECO:0000313" key="3">
    <source>
        <dbReference type="Proteomes" id="UP000289437"/>
    </source>
</evidence>
<comment type="caution">
    <text evidence="2">The sequence shown here is derived from an EMBL/GenBank/DDBJ whole genome shotgun (WGS) entry which is preliminary data.</text>
</comment>
<dbReference type="GO" id="GO:0051782">
    <property type="term" value="P:negative regulation of cell division"/>
    <property type="evidence" value="ECO:0007669"/>
    <property type="project" value="TreeGrafter"/>
</dbReference>
<feature type="domain" description="AAA" evidence="1">
    <location>
        <begin position="151"/>
        <end position="311"/>
    </location>
</feature>
<dbReference type="Proteomes" id="UP000289437">
    <property type="component" value="Unassembled WGS sequence"/>
</dbReference>
<dbReference type="AlphaFoldDB" id="A0A4Q0T343"/>
<dbReference type="InterPro" id="IPR025669">
    <property type="entry name" value="AAA_dom"/>
</dbReference>
<name>A0A4Q0T343_9BACT</name>
<accession>A0A4Q0T343</accession>
<keyword evidence="3" id="KW-1185">Reference proteome</keyword>
<dbReference type="Pfam" id="PF13614">
    <property type="entry name" value="AAA_31"/>
    <property type="match status" value="1"/>
</dbReference>
<dbReference type="RefSeq" id="WP_128912083.1">
    <property type="nucleotide sequence ID" value="NZ_RDSM01000001.1"/>
</dbReference>
<dbReference type="InterPro" id="IPR050625">
    <property type="entry name" value="ParA/MinD_ATPase"/>
</dbReference>
<gene>
    <name evidence="2" type="ORF">GRAN_1313</name>
</gene>
<organism evidence="2 3">
    <name type="scientific">Granulicella sibirica</name>
    <dbReference type="NCBI Taxonomy" id="2479048"/>
    <lineage>
        <taxon>Bacteria</taxon>
        <taxon>Pseudomonadati</taxon>
        <taxon>Acidobacteriota</taxon>
        <taxon>Terriglobia</taxon>
        <taxon>Terriglobales</taxon>
        <taxon>Acidobacteriaceae</taxon>
        <taxon>Granulicella</taxon>
    </lineage>
</organism>
<dbReference type="Gene3D" id="3.40.50.2300">
    <property type="match status" value="1"/>
</dbReference>
<dbReference type="EMBL" id="RDSM01000001">
    <property type="protein sequence ID" value="RXH58003.1"/>
    <property type="molecule type" value="Genomic_DNA"/>
</dbReference>
<proteinExistence type="predicted"/>
<dbReference type="OrthoDB" id="109601at2"/>
<dbReference type="PANTHER" id="PTHR43384:SF13">
    <property type="entry name" value="SLR0110 PROTEIN"/>
    <property type="match status" value="1"/>
</dbReference>
<evidence type="ECO:0000313" key="2">
    <source>
        <dbReference type="EMBL" id="RXH58003.1"/>
    </source>
</evidence>
<dbReference type="SUPFAM" id="SSF52172">
    <property type="entry name" value="CheY-like"/>
    <property type="match status" value="1"/>
</dbReference>
<protein>
    <submittedName>
        <fullName evidence="2">Type II/IV secretion system ATPase TadZ/CpaE, associated with Flp pilus assembly</fullName>
    </submittedName>
</protein>
<evidence type="ECO:0000259" key="1">
    <source>
        <dbReference type="Pfam" id="PF13614"/>
    </source>
</evidence>
<dbReference type="PANTHER" id="PTHR43384">
    <property type="entry name" value="SEPTUM SITE-DETERMINING PROTEIN MIND HOMOLOG, CHLOROPLASTIC-RELATED"/>
    <property type="match status" value="1"/>
</dbReference>
<dbReference type="Gene3D" id="3.40.50.300">
    <property type="entry name" value="P-loop containing nucleotide triphosphate hydrolases"/>
    <property type="match status" value="1"/>
</dbReference>
<reference evidence="2 3" key="1">
    <citation type="submission" date="2018-11" db="EMBL/GenBank/DDBJ databases">
        <authorList>
            <person name="Mardanov A.V."/>
            <person name="Ravin N.V."/>
            <person name="Dedysh S.N."/>
        </authorList>
    </citation>
    <scope>NUCLEOTIDE SEQUENCE [LARGE SCALE GENOMIC DNA]</scope>
    <source>
        <strain evidence="2 3">AF10</strain>
    </source>
</reference>